<feature type="domain" description="DUF8039" evidence="2">
    <location>
        <begin position="34"/>
        <end position="124"/>
    </location>
</feature>
<dbReference type="InterPro" id="IPR058352">
    <property type="entry name" value="DUF8039"/>
</dbReference>
<gene>
    <name evidence="3" type="primary">ga28069</name>
    <name evidence="3" type="ORF">PR202_ga28069</name>
</gene>
<organism evidence="3 4">
    <name type="scientific">Eleusine coracana subsp. coracana</name>
    <dbReference type="NCBI Taxonomy" id="191504"/>
    <lineage>
        <taxon>Eukaryota</taxon>
        <taxon>Viridiplantae</taxon>
        <taxon>Streptophyta</taxon>
        <taxon>Embryophyta</taxon>
        <taxon>Tracheophyta</taxon>
        <taxon>Spermatophyta</taxon>
        <taxon>Magnoliopsida</taxon>
        <taxon>Liliopsida</taxon>
        <taxon>Poales</taxon>
        <taxon>Poaceae</taxon>
        <taxon>PACMAD clade</taxon>
        <taxon>Chloridoideae</taxon>
        <taxon>Cynodonteae</taxon>
        <taxon>Eleusininae</taxon>
        <taxon>Eleusine</taxon>
    </lineage>
</organism>
<feature type="compositionally biased region" description="Polar residues" evidence="1">
    <location>
        <begin position="8"/>
        <end position="25"/>
    </location>
</feature>
<keyword evidence="4" id="KW-1185">Reference proteome</keyword>
<reference evidence="3" key="2">
    <citation type="submission" date="2021-12" db="EMBL/GenBank/DDBJ databases">
        <title>Resequencing data analysis of finger millet.</title>
        <authorList>
            <person name="Hatakeyama M."/>
            <person name="Aluri S."/>
            <person name="Balachadran M.T."/>
            <person name="Sivarajan S.R."/>
            <person name="Poveda L."/>
            <person name="Shimizu-Inatsugi R."/>
            <person name="Schlapbach R."/>
            <person name="Sreeman S.M."/>
            <person name="Shimizu K.K."/>
        </authorList>
    </citation>
    <scope>NUCLEOTIDE SEQUENCE</scope>
</reference>
<name>A0AAV5DHS9_ELECO</name>
<accession>A0AAV5DHS9</accession>
<feature type="region of interest" description="Disordered" evidence="1">
    <location>
        <begin position="134"/>
        <end position="172"/>
    </location>
</feature>
<proteinExistence type="predicted"/>
<dbReference type="PANTHER" id="PTHR33018:SF34">
    <property type="entry name" value="OS02G0472350 PROTEIN"/>
    <property type="match status" value="1"/>
</dbReference>
<evidence type="ECO:0000313" key="4">
    <source>
        <dbReference type="Proteomes" id="UP001054889"/>
    </source>
</evidence>
<comment type="caution">
    <text evidence="3">The sequence shown here is derived from an EMBL/GenBank/DDBJ whole genome shotgun (WGS) entry which is preliminary data.</text>
</comment>
<feature type="region of interest" description="Disordered" evidence="1">
    <location>
        <begin position="1"/>
        <end position="25"/>
    </location>
</feature>
<dbReference type="PANTHER" id="PTHR33018">
    <property type="entry name" value="OS10G0338966 PROTEIN-RELATED"/>
    <property type="match status" value="1"/>
</dbReference>
<evidence type="ECO:0000259" key="2">
    <source>
        <dbReference type="Pfam" id="PF26133"/>
    </source>
</evidence>
<reference evidence="3" key="1">
    <citation type="journal article" date="2018" name="DNA Res.">
        <title>Multiple hybrid de novo genome assembly of finger millet, an orphan allotetraploid crop.</title>
        <authorList>
            <person name="Hatakeyama M."/>
            <person name="Aluri S."/>
            <person name="Balachadran M.T."/>
            <person name="Sivarajan S.R."/>
            <person name="Patrignani A."/>
            <person name="Gruter S."/>
            <person name="Poveda L."/>
            <person name="Shimizu-Inatsugi R."/>
            <person name="Baeten J."/>
            <person name="Francoijs K.J."/>
            <person name="Nataraja K.N."/>
            <person name="Reddy Y.A.N."/>
            <person name="Phadnis S."/>
            <person name="Ravikumar R.L."/>
            <person name="Schlapbach R."/>
            <person name="Sreeman S.M."/>
            <person name="Shimizu K.K."/>
        </authorList>
    </citation>
    <scope>NUCLEOTIDE SEQUENCE</scope>
</reference>
<evidence type="ECO:0000256" key="1">
    <source>
        <dbReference type="SAM" id="MobiDB-lite"/>
    </source>
</evidence>
<protein>
    <recommendedName>
        <fullName evidence="2">DUF8039 domain-containing protein</fullName>
    </recommendedName>
</protein>
<dbReference type="EMBL" id="BQKI01000017">
    <property type="protein sequence ID" value="GJN10010.1"/>
    <property type="molecule type" value="Genomic_DNA"/>
</dbReference>
<dbReference type="AlphaFoldDB" id="A0AAV5DHS9"/>
<evidence type="ECO:0000313" key="3">
    <source>
        <dbReference type="EMBL" id="GJN10010.1"/>
    </source>
</evidence>
<dbReference type="Proteomes" id="UP001054889">
    <property type="component" value="Unassembled WGS sequence"/>
</dbReference>
<dbReference type="Pfam" id="PF26133">
    <property type="entry name" value="DUF8039"/>
    <property type="match status" value="1"/>
</dbReference>
<sequence>MDAFLHGLSTSMQPSVSTQPSVSGQPLVSMQSETEDITEDTPCELHVSFGYKEKMMKVASDMAFLGEMLHNKDIPLDYVHVTMSEIVPGYEDNEIKRPIPEAGIETLQDVLRSFIIWKHRDVVLSKRVSPPPLSGHESYHASQLLPAGGQSSPMSAAASGNKPQFPHVEADSTHSPIIYSENEPLLVIAEGIV</sequence>